<gene>
    <name evidence="7" type="ORF">H6P81_002385</name>
</gene>
<evidence type="ECO:0000256" key="2">
    <source>
        <dbReference type="ARBA" id="ARBA00012675"/>
    </source>
</evidence>
<accession>A0AAV7FDQ4</accession>
<dbReference type="GO" id="GO:0030410">
    <property type="term" value="F:nicotianamine synthase activity"/>
    <property type="evidence" value="ECO:0007669"/>
    <property type="project" value="UniProtKB-UniRule"/>
</dbReference>
<keyword evidence="3 6" id="KW-0808">Transferase</keyword>
<dbReference type="EMBL" id="JAINDJ010000002">
    <property type="protein sequence ID" value="KAG9457877.1"/>
    <property type="molecule type" value="Genomic_DNA"/>
</dbReference>
<dbReference type="GO" id="GO:0030418">
    <property type="term" value="P:nicotianamine biosynthetic process"/>
    <property type="evidence" value="ECO:0007669"/>
    <property type="project" value="UniProtKB-UniRule"/>
</dbReference>
<dbReference type="Gene3D" id="3.40.50.150">
    <property type="entry name" value="Vaccinia Virus protein VP39"/>
    <property type="match status" value="1"/>
</dbReference>
<dbReference type="EC" id="2.5.1.43" evidence="2 6"/>
<dbReference type="PROSITE" id="PS51142">
    <property type="entry name" value="NAS"/>
    <property type="match status" value="1"/>
</dbReference>
<reference evidence="7 8" key="1">
    <citation type="submission" date="2021-07" db="EMBL/GenBank/DDBJ databases">
        <title>The Aristolochia fimbriata genome: insights into angiosperm evolution, floral development and chemical biosynthesis.</title>
        <authorList>
            <person name="Jiao Y."/>
        </authorList>
    </citation>
    <scope>NUCLEOTIDE SEQUENCE [LARGE SCALE GENOMIC DNA]</scope>
    <source>
        <strain evidence="7">IBCAS-2021</strain>
        <tissue evidence="7">Leaf</tissue>
    </source>
</reference>
<protein>
    <recommendedName>
        <fullName evidence="2 6">Nicotianamine synthase</fullName>
        <ecNumber evidence="2 6">2.5.1.43</ecNumber>
    </recommendedName>
</protein>
<evidence type="ECO:0000256" key="3">
    <source>
        <dbReference type="ARBA" id="ARBA00022679"/>
    </source>
</evidence>
<keyword evidence="8" id="KW-1185">Reference proteome</keyword>
<comment type="similarity">
    <text evidence="1 6">Belongs to the nicotianamine synthase (NAS)-like family.</text>
</comment>
<keyword evidence="4 6" id="KW-0949">S-adenosyl-L-methionine</keyword>
<dbReference type="PANTHER" id="PTHR32266">
    <property type="entry name" value="NICOTIANAMINE SYNTHASE 3"/>
    <property type="match status" value="1"/>
</dbReference>
<evidence type="ECO:0000313" key="8">
    <source>
        <dbReference type="Proteomes" id="UP000825729"/>
    </source>
</evidence>
<comment type="caution">
    <text evidence="7">The sequence shown here is derived from an EMBL/GenBank/DDBJ whole genome shotgun (WGS) entry which is preliminary data.</text>
</comment>
<dbReference type="Pfam" id="PF03059">
    <property type="entry name" value="NAS"/>
    <property type="match status" value="1"/>
</dbReference>
<sequence>MGFEEEMLIERVMGLYEDISSLRSLKPSKEVNTLFTELVQLCIPESPIDVAKLSKRVQEKRSRLIRLCGEAEAFLESHFSAVLGSYPDPLRRLHLFPYYDNYLKLTRLEFSVLTRHCSREPARVAFVGSGPMPLSALLLASADYLGNATFHNYDVDPEANARAGRLVASDPDLSARVFFRTADIMDVTVELREYEVVFLAALVGMDGEEKKRVVAHLARHMAPGAMLVLRSAHGARAFLYPVVQPGDLRGFEVLSVVHPTDEVINSVILARKCENPVHLDPTGLGSIRLPCKCSEIQAFMNPLNHGAIMMEELAIEEKVPY</sequence>
<dbReference type="AlphaFoldDB" id="A0AAV7FDQ4"/>
<comment type="catalytic activity">
    <reaction evidence="5 6">
        <text>3 S-adenosyl-L-methionine = nicotianamine + 3 S-methyl-5'-thioadenosine + 3 H(+)</text>
        <dbReference type="Rhea" id="RHEA:16481"/>
        <dbReference type="ChEBI" id="CHEBI:15378"/>
        <dbReference type="ChEBI" id="CHEBI:17509"/>
        <dbReference type="ChEBI" id="CHEBI:58249"/>
        <dbReference type="ChEBI" id="CHEBI:59789"/>
        <dbReference type="EC" id="2.5.1.43"/>
    </reaction>
</comment>
<dbReference type="Proteomes" id="UP000825729">
    <property type="component" value="Unassembled WGS sequence"/>
</dbReference>
<evidence type="ECO:0000256" key="1">
    <source>
        <dbReference type="ARBA" id="ARBA00007009"/>
    </source>
</evidence>
<dbReference type="InterPro" id="IPR004298">
    <property type="entry name" value="Nicotian_synth"/>
</dbReference>
<comment type="function">
    <text evidence="6">Synthesizes nicotianamine, a polyamine which serves as a sensor for the physiological iron status within the plant, and/or might be involved in the transport of iron.</text>
</comment>
<evidence type="ECO:0000313" key="7">
    <source>
        <dbReference type="EMBL" id="KAG9457877.1"/>
    </source>
</evidence>
<evidence type="ECO:0000256" key="6">
    <source>
        <dbReference type="RuleBase" id="RU368095"/>
    </source>
</evidence>
<dbReference type="InterPro" id="IPR029063">
    <property type="entry name" value="SAM-dependent_MTases_sf"/>
</dbReference>
<evidence type="ECO:0000256" key="5">
    <source>
        <dbReference type="ARBA" id="ARBA00049391"/>
    </source>
</evidence>
<organism evidence="7 8">
    <name type="scientific">Aristolochia fimbriata</name>
    <name type="common">White veined hardy Dutchman's pipe vine</name>
    <dbReference type="NCBI Taxonomy" id="158543"/>
    <lineage>
        <taxon>Eukaryota</taxon>
        <taxon>Viridiplantae</taxon>
        <taxon>Streptophyta</taxon>
        <taxon>Embryophyta</taxon>
        <taxon>Tracheophyta</taxon>
        <taxon>Spermatophyta</taxon>
        <taxon>Magnoliopsida</taxon>
        <taxon>Magnoliidae</taxon>
        <taxon>Piperales</taxon>
        <taxon>Aristolochiaceae</taxon>
        <taxon>Aristolochia</taxon>
    </lineage>
</organism>
<name>A0AAV7FDQ4_ARIFI</name>
<evidence type="ECO:0000256" key="4">
    <source>
        <dbReference type="ARBA" id="ARBA00022691"/>
    </source>
</evidence>
<dbReference type="SUPFAM" id="SSF53335">
    <property type="entry name" value="S-adenosyl-L-methionine-dependent methyltransferases"/>
    <property type="match status" value="1"/>
</dbReference>
<dbReference type="PANTHER" id="PTHR32266:SF12">
    <property type="entry name" value="NICOTIANAMINE SYNTHASE 3"/>
    <property type="match status" value="1"/>
</dbReference>
<proteinExistence type="inferred from homology"/>